<keyword evidence="7" id="KW-0560">Oxidoreductase</keyword>
<dbReference type="STRING" id="1196324.A374_18736"/>
<comment type="catalytic activity">
    <reaction evidence="4">
        <text>a quinone + NADH + 5 H(+)(in) = a quinol + NAD(+) + 4 H(+)(out)</text>
        <dbReference type="Rhea" id="RHEA:57888"/>
        <dbReference type="ChEBI" id="CHEBI:15378"/>
        <dbReference type="ChEBI" id="CHEBI:24646"/>
        <dbReference type="ChEBI" id="CHEBI:57540"/>
        <dbReference type="ChEBI" id="CHEBI:57945"/>
        <dbReference type="ChEBI" id="CHEBI:132124"/>
    </reaction>
</comment>
<evidence type="ECO:0000256" key="5">
    <source>
        <dbReference type="SAM" id="MobiDB-lite"/>
    </source>
</evidence>
<comment type="similarity">
    <text evidence="1 3">Belongs to the complex I 30 kDa subunit family.</text>
</comment>
<organism evidence="7 8">
    <name type="scientific">Fictibacillus macauensis ZFHKF-1</name>
    <dbReference type="NCBI Taxonomy" id="1196324"/>
    <lineage>
        <taxon>Bacteria</taxon>
        <taxon>Bacillati</taxon>
        <taxon>Bacillota</taxon>
        <taxon>Bacilli</taxon>
        <taxon>Bacillales</taxon>
        <taxon>Fictibacillaceae</taxon>
        <taxon>Fictibacillus</taxon>
    </lineage>
</organism>
<evidence type="ECO:0000313" key="7">
    <source>
        <dbReference type="EMBL" id="EIT83789.1"/>
    </source>
</evidence>
<evidence type="ECO:0000256" key="1">
    <source>
        <dbReference type="ARBA" id="ARBA00007569"/>
    </source>
</evidence>
<evidence type="ECO:0000259" key="6">
    <source>
        <dbReference type="Pfam" id="PF00329"/>
    </source>
</evidence>
<gene>
    <name evidence="7" type="ORF">A374_18736</name>
</gene>
<dbReference type="Gene3D" id="3.30.460.80">
    <property type="entry name" value="NADH:ubiquinone oxidoreductase, 30kDa subunit"/>
    <property type="match status" value="1"/>
</dbReference>
<dbReference type="PANTHER" id="PTHR10884">
    <property type="entry name" value="NADH DEHYDROGENASE UBIQUINONE IRON-SULFUR PROTEIN 3"/>
    <property type="match status" value="1"/>
</dbReference>
<comment type="caution">
    <text evidence="7">The sequence shown here is derived from an EMBL/GenBank/DDBJ whole genome shotgun (WGS) entry which is preliminary data.</text>
</comment>
<dbReference type="OrthoDB" id="9803286at2"/>
<dbReference type="EMBL" id="AKKV01000045">
    <property type="protein sequence ID" value="EIT83789.1"/>
    <property type="molecule type" value="Genomic_DNA"/>
</dbReference>
<proteinExistence type="inferred from homology"/>
<keyword evidence="8" id="KW-1185">Reference proteome</keyword>
<dbReference type="RefSeq" id="WP_007203814.1">
    <property type="nucleotide sequence ID" value="NZ_AKKV01000045.1"/>
</dbReference>
<keyword evidence="4" id="KW-0874">Quinone</keyword>
<dbReference type="InterPro" id="IPR001268">
    <property type="entry name" value="NADH_UbQ_OxRdtase_30kDa_su"/>
</dbReference>
<dbReference type="GO" id="GO:0008137">
    <property type="term" value="F:NADH dehydrogenase (ubiquinone) activity"/>
    <property type="evidence" value="ECO:0007669"/>
    <property type="project" value="InterPro"/>
</dbReference>
<keyword evidence="3" id="KW-1278">Translocase</keyword>
<feature type="domain" description="NADH:ubiquinone oxidoreductase 30kDa subunit" evidence="6">
    <location>
        <begin position="208"/>
        <end position="321"/>
    </location>
</feature>
<reference evidence="7 8" key="1">
    <citation type="journal article" date="2012" name="J. Bacteriol.">
        <title>Genome of Bacillus macauensis ZFHKF-1, a Long-Chain-Forming Bacterium.</title>
        <authorList>
            <person name="Cai L."/>
            <person name="Zhang T."/>
        </authorList>
    </citation>
    <scope>NUCLEOTIDE SEQUENCE [LARGE SCALE GENOMIC DNA]</scope>
    <source>
        <strain evidence="7 8">ZFHKF-1</strain>
    </source>
</reference>
<dbReference type="Proteomes" id="UP000004080">
    <property type="component" value="Unassembled WGS sequence"/>
</dbReference>
<dbReference type="EC" id="7.1.1.-" evidence="4"/>
<dbReference type="eggNOG" id="COG0852">
    <property type="taxonomic scope" value="Bacteria"/>
</dbReference>
<dbReference type="InterPro" id="IPR020396">
    <property type="entry name" value="NADH_UbQ_OxRdtase_CS"/>
</dbReference>
<dbReference type="PROSITE" id="PS00542">
    <property type="entry name" value="COMPLEX1_30K"/>
    <property type="match status" value="1"/>
</dbReference>
<keyword evidence="3" id="KW-0520">NAD</keyword>
<feature type="non-terminal residue" evidence="7">
    <location>
        <position position="1"/>
    </location>
</feature>
<protein>
    <recommendedName>
        <fullName evidence="4">NADH-quinone oxidoreductase</fullName>
        <ecNumber evidence="4">7.1.1.-</ecNumber>
    </recommendedName>
</protein>
<dbReference type="Pfam" id="PF00329">
    <property type="entry name" value="Complex1_30kDa"/>
    <property type="match status" value="1"/>
</dbReference>
<keyword evidence="2 3" id="KW-0813">Transport</keyword>
<evidence type="ECO:0000256" key="3">
    <source>
        <dbReference type="RuleBase" id="RU003456"/>
    </source>
</evidence>
<dbReference type="PATRIC" id="fig|1196324.3.peg.3815"/>
<accession>I8AEM5</accession>
<dbReference type="GO" id="GO:0016651">
    <property type="term" value="F:oxidoreductase activity, acting on NAD(P)H"/>
    <property type="evidence" value="ECO:0007669"/>
    <property type="project" value="InterPro"/>
</dbReference>
<dbReference type="GO" id="GO:0048038">
    <property type="term" value="F:quinone binding"/>
    <property type="evidence" value="ECO:0007669"/>
    <property type="project" value="UniProtKB-KW"/>
</dbReference>
<evidence type="ECO:0000256" key="2">
    <source>
        <dbReference type="ARBA" id="ARBA00022448"/>
    </source>
</evidence>
<dbReference type="SUPFAM" id="SSF143243">
    <property type="entry name" value="Nqo5-like"/>
    <property type="match status" value="1"/>
</dbReference>
<dbReference type="InterPro" id="IPR037232">
    <property type="entry name" value="NADH_quin_OxRdtase_su_C/D-like"/>
</dbReference>
<dbReference type="AlphaFoldDB" id="I8AEM5"/>
<evidence type="ECO:0000313" key="8">
    <source>
        <dbReference type="Proteomes" id="UP000004080"/>
    </source>
</evidence>
<comment type="function">
    <text evidence="4">NDH-1 shuttles electrons from NADH, via FMN and iron-sulfur (Fe-S) centers, to quinones in the respiratory chain.</text>
</comment>
<evidence type="ECO:0000256" key="4">
    <source>
        <dbReference type="RuleBase" id="RU003582"/>
    </source>
</evidence>
<feature type="region of interest" description="Disordered" evidence="5">
    <location>
        <begin position="79"/>
        <end position="99"/>
    </location>
</feature>
<sequence length="327" mass="34739">QAKMAAKEETESGSTATPEEKALAVAKAKAAAAAKAKAAAQAKMAAKEEIESGGATTPEEKALAVAKAKAAAAAKAKAAAQAKMAAKEETESGGATTPEEKALAVAKAKAAAAAKAKAASREAGPPATPEEKAKAIAVAKAKAAAAAKAKGAGAEGSASLENTKPETPSIMQPHLDHYVQVVTSSLSTASIEDAYINALSKDVPTIVAHKSTYLAMAELLKQHDLLRFDYLSELHATDFETHFELYLHLYSHHYRRPVALKVKIDRDQAEIPSVTPLWRGADWPEREAFDLLGIIFHGHYNLKRIMMPDDWVGHPLRKDYDPYDVEV</sequence>
<dbReference type="PANTHER" id="PTHR10884:SF14">
    <property type="entry name" value="NADH DEHYDROGENASE [UBIQUINONE] IRON-SULFUR PROTEIN 3, MITOCHONDRIAL"/>
    <property type="match status" value="1"/>
</dbReference>
<feature type="compositionally biased region" description="Basic and acidic residues" evidence="5">
    <location>
        <begin position="1"/>
        <end position="10"/>
    </location>
</feature>
<name>I8AEM5_9BACL</name>
<feature type="region of interest" description="Disordered" evidence="5">
    <location>
        <begin position="1"/>
        <end position="21"/>
    </location>
</feature>